<dbReference type="Gene3D" id="1.10.357.10">
    <property type="entry name" value="Tetracycline Repressor, domain 2"/>
    <property type="match status" value="1"/>
</dbReference>
<evidence type="ECO:0000256" key="1">
    <source>
        <dbReference type="ARBA" id="ARBA00023015"/>
    </source>
</evidence>
<dbReference type="Pfam" id="PF00440">
    <property type="entry name" value="TetR_N"/>
    <property type="match status" value="1"/>
</dbReference>
<dbReference type="InterPro" id="IPR041490">
    <property type="entry name" value="KstR2_TetR_C"/>
</dbReference>
<protein>
    <submittedName>
        <fullName evidence="6">Transcriptional regulator, TetR family</fullName>
    </submittedName>
</protein>
<keyword evidence="3" id="KW-0804">Transcription</keyword>
<dbReference type="PANTHER" id="PTHR30055:SF234">
    <property type="entry name" value="HTH-TYPE TRANSCRIPTIONAL REGULATOR BETI"/>
    <property type="match status" value="1"/>
</dbReference>
<keyword evidence="2 4" id="KW-0238">DNA-binding</keyword>
<dbReference type="GO" id="GO:0003700">
    <property type="term" value="F:DNA-binding transcription factor activity"/>
    <property type="evidence" value="ECO:0007669"/>
    <property type="project" value="TreeGrafter"/>
</dbReference>
<dbReference type="InterPro" id="IPR009057">
    <property type="entry name" value="Homeodomain-like_sf"/>
</dbReference>
<dbReference type="Pfam" id="PF17932">
    <property type="entry name" value="TetR_C_24"/>
    <property type="match status" value="1"/>
</dbReference>
<name>A0A285NC93_9HYPH</name>
<dbReference type="EMBL" id="OBEL01000001">
    <property type="protein sequence ID" value="SNZ06557.1"/>
    <property type="molecule type" value="Genomic_DNA"/>
</dbReference>
<dbReference type="AlphaFoldDB" id="A0A285NC93"/>
<dbReference type="PROSITE" id="PS50977">
    <property type="entry name" value="HTH_TETR_2"/>
    <property type="match status" value="1"/>
</dbReference>
<evidence type="ECO:0000256" key="2">
    <source>
        <dbReference type="ARBA" id="ARBA00023125"/>
    </source>
</evidence>
<reference evidence="6 7" key="1">
    <citation type="submission" date="2017-09" db="EMBL/GenBank/DDBJ databases">
        <authorList>
            <person name="Ehlers B."/>
            <person name="Leendertz F.H."/>
        </authorList>
    </citation>
    <scope>NUCLEOTIDE SEQUENCE [LARGE SCALE GENOMIC DNA]</scope>
    <source>
        <strain evidence="6 7">DSM 18289</strain>
    </source>
</reference>
<organism evidence="6 7">
    <name type="scientific">Cohaesibacter gelatinilyticus</name>
    <dbReference type="NCBI Taxonomy" id="372072"/>
    <lineage>
        <taxon>Bacteria</taxon>
        <taxon>Pseudomonadati</taxon>
        <taxon>Pseudomonadota</taxon>
        <taxon>Alphaproteobacteria</taxon>
        <taxon>Hyphomicrobiales</taxon>
        <taxon>Cohaesibacteraceae</taxon>
    </lineage>
</organism>
<evidence type="ECO:0000313" key="6">
    <source>
        <dbReference type="EMBL" id="SNZ06557.1"/>
    </source>
</evidence>
<accession>A0A285NC93</accession>
<feature type="domain" description="HTH tetR-type" evidence="5">
    <location>
        <begin position="15"/>
        <end position="75"/>
    </location>
</feature>
<dbReference type="PANTHER" id="PTHR30055">
    <property type="entry name" value="HTH-TYPE TRANSCRIPTIONAL REGULATOR RUTR"/>
    <property type="match status" value="1"/>
</dbReference>
<dbReference type="PRINTS" id="PR00455">
    <property type="entry name" value="HTHTETR"/>
</dbReference>
<dbReference type="GO" id="GO:0000976">
    <property type="term" value="F:transcription cis-regulatory region binding"/>
    <property type="evidence" value="ECO:0007669"/>
    <property type="project" value="TreeGrafter"/>
</dbReference>
<dbReference type="InterPro" id="IPR050109">
    <property type="entry name" value="HTH-type_TetR-like_transc_reg"/>
</dbReference>
<proteinExistence type="predicted"/>
<evidence type="ECO:0000256" key="3">
    <source>
        <dbReference type="ARBA" id="ARBA00023163"/>
    </source>
</evidence>
<evidence type="ECO:0000259" key="5">
    <source>
        <dbReference type="PROSITE" id="PS50977"/>
    </source>
</evidence>
<dbReference type="InterPro" id="IPR001647">
    <property type="entry name" value="HTH_TetR"/>
</dbReference>
<dbReference type="SUPFAM" id="SSF46689">
    <property type="entry name" value="Homeodomain-like"/>
    <property type="match status" value="1"/>
</dbReference>
<dbReference type="Proteomes" id="UP000219439">
    <property type="component" value="Unassembled WGS sequence"/>
</dbReference>
<keyword evidence="7" id="KW-1185">Reference proteome</keyword>
<gene>
    <name evidence="6" type="ORF">SAMN06265368_0460</name>
</gene>
<dbReference type="RefSeq" id="WP_170955917.1">
    <property type="nucleotide sequence ID" value="NZ_OBEL01000001.1"/>
</dbReference>
<feature type="DNA-binding region" description="H-T-H motif" evidence="4">
    <location>
        <begin position="38"/>
        <end position="57"/>
    </location>
</feature>
<sequence>MSKSKSGKIKQNKASISRQEILNVAAKMMRDVGYSHMSLRDLAQKVDMKAGSLYYHFSSKDALVGEVMRVGVDIVSSAVIEELQTLPTETASHDRVLAAMHIHLRTLLSASDFSSAHIRCYPFVPEAVRQDLLDHRRSYDRIWTDLLTSHIRASNHKLTNEEQQAKVRHLRHAILGALNWSLEWFDEDRDDIQAYVASLEPLLGSR</sequence>
<evidence type="ECO:0000313" key="7">
    <source>
        <dbReference type="Proteomes" id="UP000219439"/>
    </source>
</evidence>
<keyword evidence="1" id="KW-0805">Transcription regulation</keyword>
<evidence type="ECO:0000256" key="4">
    <source>
        <dbReference type="PROSITE-ProRule" id="PRU00335"/>
    </source>
</evidence>